<accession>A0A1R1X4G1</accession>
<keyword evidence="2" id="KW-1185">Reference proteome</keyword>
<dbReference type="EMBL" id="LSSM01007024">
    <property type="protein sequence ID" value="OMJ09509.1"/>
    <property type="molecule type" value="Genomic_DNA"/>
</dbReference>
<dbReference type="Proteomes" id="UP000187429">
    <property type="component" value="Unassembled WGS sequence"/>
</dbReference>
<sequence>MNNRTFEPKIFRGKSSEDTDRFIKRYECFGKSCLWTDSEFVDYLDLFLEDRSLTCIGKDSVEIKGTLKYLFEKAKIVSPSEKLRYLTKSLPVIELIAIEEKNEKLISNSGVSNVEKKLVVKDYDPVETLIQKFDEFSLNMLNRDRGYTYSSQPQLPKPTSPRCNNCFQYGHKTEFCKDKSYNQNSYNNSTKNNSYNSNLPPIQKEVSCIEVESKIFPETDIYMAEKRPIVDGQQVTPKRSRILETTSTEDLAPEYKDRPKIQSRRPAETKLSFNTIPYSIGQNLNNTKADLSLAQLLQAAPSLRNELMN</sequence>
<name>A0A1R1X4G1_9FUNG</name>
<proteinExistence type="predicted"/>
<protein>
    <submittedName>
        <fullName evidence="1">Uncharacterized protein</fullName>
    </submittedName>
</protein>
<evidence type="ECO:0000313" key="1">
    <source>
        <dbReference type="EMBL" id="OMJ09509.1"/>
    </source>
</evidence>
<organism evidence="1 2">
    <name type="scientific">Smittium culicis</name>
    <dbReference type="NCBI Taxonomy" id="133412"/>
    <lineage>
        <taxon>Eukaryota</taxon>
        <taxon>Fungi</taxon>
        <taxon>Fungi incertae sedis</taxon>
        <taxon>Zoopagomycota</taxon>
        <taxon>Kickxellomycotina</taxon>
        <taxon>Harpellomycetes</taxon>
        <taxon>Harpellales</taxon>
        <taxon>Legeriomycetaceae</taxon>
        <taxon>Smittium</taxon>
    </lineage>
</organism>
<dbReference type="OrthoDB" id="2277233at2759"/>
<reference evidence="2" key="1">
    <citation type="submission" date="2017-01" db="EMBL/GenBank/DDBJ databases">
        <authorList>
            <person name="Wang Y."/>
            <person name="White M."/>
            <person name="Kvist S."/>
            <person name="Moncalvo J.-M."/>
        </authorList>
    </citation>
    <scope>NUCLEOTIDE SEQUENCE [LARGE SCALE GENOMIC DNA]</scope>
    <source>
        <strain evidence="2">ID-206-W2</strain>
    </source>
</reference>
<dbReference type="AlphaFoldDB" id="A0A1R1X4G1"/>
<evidence type="ECO:0000313" key="2">
    <source>
        <dbReference type="Proteomes" id="UP000187429"/>
    </source>
</evidence>
<gene>
    <name evidence="1" type="ORF">AYI69_g10625</name>
</gene>
<comment type="caution">
    <text evidence="1">The sequence shown here is derived from an EMBL/GenBank/DDBJ whole genome shotgun (WGS) entry which is preliminary data.</text>
</comment>